<evidence type="ECO:0000313" key="6">
    <source>
        <dbReference type="EMBL" id="CAA9446099.1"/>
    </source>
</evidence>
<dbReference type="CDD" id="cd17261">
    <property type="entry name" value="RMtype1_S_EcoKI-TRD2-CR2_like"/>
    <property type="match status" value="1"/>
</dbReference>
<comment type="similarity">
    <text evidence="1">Belongs to the type-I restriction system S methylase family.</text>
</comment>
<evidence type="ECO:0000256" key="4">
    <source>
        <dbReference type="SAM" id="Coils"/>
    </source>
</evidence>
<dbReference type="EMBL" id="CADCVG010000018">
    <property type="protein sequence ID" value="CAA9446099.1"/>
    <property type="molecule type" value="Genomic_DNA"/>
</dbReference>
<keyword evidence="3" id="KW-0238">DNA-binding</keyword>
<evidence type="ECO:0000256" key="2">
    <source>
        <dbReference type="ARBA" id="ARBA00022747"/>
    </source>
</evidence>
<dbReference type="InterPro" id="IPR000055">
    <property type="entry name" value="Restrct_endonuc_typeI_TRD"/>
</dbReference>
<reference evidence="6" key="1">
    <citation type="submission" date="2020-02" db="EMBL/GenBank/DDBJ databases">
        <authorList>
            <person name="Meier V. D."/>
        </authorList>
    </citation>
    <scope>NUCLEOTIDE SEQUENCE</scope>
    <source>
        <strain evidence="6">AVDCRST_MAG14</strain>
    </source>
</reference>
<dbReference type="InterPro" id="IPR052021">
    <property type="entry name" value="Type-I_RS_S_subunit"/>
</dbReference>
<dbReference type="Gene3D" id="1.10.287.1120">
    <property type="entry name" value="Bipartite methylase S protein"/>
    <property type="match status" value="1"/>
</dbReference>
<evidence type="ECO:0000256" key="1">
    <source>
        <dbReference type="ARBA" id="ARBA00010923"/>
    </source>
</evidence>
<feature type="domain" description="Type I restriction modification DNA specificity" evidence="5">
    <location>
        <begin position="246"/>
        <end position="370"/>
    </location>
</feature>
<evidence type="ECO:0000259" key="5">
    <source>
        <dbReference type="Pfam" id="PF01420"/>
    </source>
</evidence>
<dbReference type="PANTHER" id="PTHR30408:SF12">
    <property type="entry name" value="TYPE I RESTRICTION ENZYME MJAVIII SPECIFICITY SUBUNIT"/>
    <property type="match status" value="1"/>
</dbReference>
<keyword evidence="4" id="KW-0175">Coiled coil</keyword>
<feature type="domain" description="Type I restriction modification DNA specificity" evidence="5">
    <location>
        <begin position="38"/>
        <end position="213"/>
    </location>
</feature>
<gene>
    <name evidence="6" type="ORF">AVDCRST_MAG14-433</name>
</gene>
<dbReference type="SUPFAM" id="SSF116734">
    <property type="entry name" value="DNA methylase specificity domain"/>
    <property type="match status" value="2"/>
</dbReference>
<keyword evidence="2" id="KW-0680">Restriction system</keyword>
<organism evidence="6">
    <name type="scientific">uncultured Rubrobacteraceae bacterium</name>
    <dbReference type="NCBI Taxonomy" id="349277"/>
    <lineage>
        <taxon>Bacteria</taxon>
        <taxon>Bacillati</taxon>
        <taxon>Actinomycetota</taxon>
        <taxon>Rubrobacteria</taxon>
        <taxon>Rubrobacterales</taxon>
        <taxon>Rubrobacteraceae</taxon>
        <taxon>environmental samples</taxon>
    </lineage>
</organism>
<name>A0A6J4QNR3_9ACTN</name>
<dbReference type="AlphaFoldDB" id="A0A6J4QNR3"/>
<dbReference type="GO" id="GO:0003677">
    <property type="term" value="F:DNA binding"/>
    <property type="evidence" value="ECO:0007669"/>
    <property type="project" value="UniProtKB-KW"/>
</dbReference>
<accession>A0A6J4QNR3</accession>
<dbReference type="GO" id="GO:0009307">
    <property type="term" value="P:DNA restriction-modification system"/>
    <property type="evidence" value="ECO:0007669"/>
    <property type="project" value="UniProtKB-KW"/>
</dbReference>
<proteinExistence type="inferred from homology"/>
<feature type="coiled-coil region" evidence="4">
    <location>
        <begin position="379"/>
        <end position="406"/>
    </location>
</feature>
<dbReference type="PANTHER" id="PTHR30408">
    <property type="entry name" value="TYPE-1 RESTRICTION ENZYME ECOKI SPECIFICITY PROTEIN"/>
    <property type="match status" value="1"/>
</dbReference>
<dbReference type="Gene3D" id="3.90.220.20">
    <property type="entry name" value="DNA methylase specificity domains"/>
    <property type="match status" value="2"/>
</dbReference>
<sequence>MSGETPAVREALPVYVPEAPETERVPPGYRRTEVGVIPEDWEVVRLSDLVTVGPQNGYSGRSGKDAPGTPTLSLAATTSGHLTLNEDTVKRLYEVIEPGSSLFLKSGDLLVQRSNTLDLVGTTAVFDGPPDVYVYPDLMMRLRFRNDATAHWFWRYANSAEGRRYFVSIAAGSTGSMPKISGERLRQMPLPAPPLPEQRAIAAALSDVDALLSALDRLIAKKRAVKTAAMQQLLTGKQRLPGFTGEWEVKRLGDVSVIKTGNKNNEDKVEDGRYPFFVRSQTIERINTYSFDGEAILVPGEGGIGSIFHYVNGKFDYHQRVYKISDFSADTCGKFIYYSMIQTFNKQAMRNSVKATVDSLRLPTFLGFEFLAPAFAAVLSDMDAEIEALEARREKTRQVKQGMMQELLTGRTRLV</sequence>
<evidence type="ECO:0000256" key="3">
    <source>
        <dbReference type="ARBA" id="ARBA00023125"/>
    </source>
</evidence>
<dbReference type="InterPro" id="IPR044946">
    <property type="entry name" value="Restrct_endonuc_typeI_TRD_sf"/>
</dbReference>
<dbReference type="Pfam" id="PF01420">
    <property type="entry name" value="Methylase_S"/>
    <property type="match status" value="2"/>
</dbReference>
<protein>
    <submittedName>
        <fullName evidence="6">Type I restriction-modification system, specificity subunit S</fullName>
    </submittedName>
</protein>